<name>A0A8B6BL87_MYTGA</name>
<organism evidence="1 2">
    <name type="scientific">Mytilus galloprovincialis</name>
    <name type="common">Mediterranean mussel</name>
    <dbReference type="NCBI Taxonomy" id="29158"/>
    <lineage>
        <taxon>Eukaryota</taxon>
        <taxon>Metazoa</taxon>
        <taxon>Spiralia</taxon>
        <taxon>Lophotrochozoa</taxon>
        <taxon>Mollusca</taxon>
        <taxon>Bivalvia</taxon>
        <taxon>Autobranchia</taxon>
        <taxon>Pteriomorphia</taxon>
        <taxon>Mytilida</taxon>
        <taxon>Mytiloidea</taxon>
        <taxon>Mytilidae</taxon>
        <taxon>Mytilinae</taxon>
        <taxon>Mytilus</taxon>
    </lineage>
</organism>
<evidence type="ECO:0008006" key="3">
    <source>
        <dbReference type="Google" id="ProtNLM"/>
    </source>
</evidence>
<keyword evidence="2" id="KW-1185">Reference proteome</keyword>
<dbReference type="SUPFAM" id="SSF101898">
    <property type="entry name" value="NHL repeat"/>
    <property type="match status" value="1"/>
</dbReference>
<dbReference type="InterPro" id="IPR011042">
    <property type="entry name" value="6-blade_b-propeller_TolB-like"/>
</dbReference>
<protein>
    <recommendedName>
        <fullName evidence="3">B box-type domain-containing protein</fullName>
    </recommendedName>
</protein>
<dbReference type="OrthoDB" id="6108862at2759"/>
<dbReference type="AlphaFoldDB" id="A0A8B6BL87"/>
<gene>
    <name evidence="1" type="ORF">MGAL_10B022604</name>
</gene>
<evidence type="ECO:0000313" key="2">
    <source>
        <dbReference type="Proteomes" id="UP000596742"/>
    </source>
</evidence>
<dbReference type="Gene3D" id="2.120.10.30">
    <property type="entry name" value="TolB, C-terminal domain"/>
    <property type="match status" value="1"/>
</dbReference>
<comment type="caution">
    <text evidence="1">The sequence shown here is derived from an EMBL/GenBank/DDBJ whole genome shotgun (WGS) entry which is preliminary data.</text>
</comment>
<reference evidence="1" key="1">
    <citation type="submission" date="2018-11" db="EMBL/GenBank/DDBJ databases">
        <authorList>
            <person name="Alioto T."/>
            <person name="Alioto T."/>
        </authorList>
    </citation>
    <scope>NUCLEOTIDE SEQUENCE</scope>
</reference>
<sequence>MAKTWNGSVKRHGEVPCVVVCVPSKHKACSGVLSISANSANSRQSTALSTLEEMIEGTLRNVQQCINNRETATKETNKNWRSNHGCVILPNGHLLLANYESENALIKYSETGEHVRDILVTTAPYDIDLIDVDRIVVTYGDALFMEIINNNTFDVEKKISLQKGCLGVSHGDGKLYVAYGNDILVIGLSGNIIETLKVQSENAVYIKTSRNRLFYSNDDACIVYYCNLNGDEMWQFKSDSIENPSGVLVDNDNNVFVVGYISNNLTIIQHDGTDSKTLLTESDGLDCPEVLMASGKHIPCGPCGFDDVIKDAWRRCTKCEEGLCDDCEKA</sequence>
<accession>A0A8B6BL87</accession>
<dbReference type="EMBL" id="UYJE01000286">
    <property type="protein sequence ID" value="VDH91970.1"/>
    <property type="molecule type" value="Genomic_DNA"/>
</dbReference>
<proteinExistence type="predicted"/>
<dbReference type="Proteomes" id="UP000596742">
    <property type="component" value="Unassembled WGS sequence"/>
</dbReference>
<evidence type="ECO:0000313" key="1">
    <source>
        <dbReference type="EMBL" id="VDH91970.1"/>
    </source>
</evidence>